<evidence type="ECO:0000256" key="2">
    <source>
        <dbReference type="ARBA" id="ARBA00022475"/>
    </source>
</evidence>
<dbReference type="PANTHER" id="PTHR30086:SF20">
    <property type="entry name" value="ARGININE EXPORTER PROTEIN ARGO-RELATED"/>
    <property type="match status" value="1"/>
</dbReference>
<keyword evidence="8" id="KW-1185">Reference proteome</keyword>
<keyword evidence="3 6" id="KW-0812">Transmembrane</keyword>
<keyword evidence="5 6" id="KW-0472">Membrane</keyword>
<reference evidence="7 8" key="1">
    <citation type="submission" date="2021-04" db="EMBL/GenBank/DDBJ databases">
        <title>Chitinophaga sp. nov., isolated from the rhizosphere soil.</title>
        <authorList>
            <person name="He S."/>
        </authorList>
    </citation>
    <scope>NUCLEOTIDE SEQUENCE [LARGE SCALE GENOMIC DNA]</scope>
    <source>
        <strain evidence="7 8">2R12</strain>
    </source>
</reference>
<keyword evidence="4 6" id="KW-1133">Transmembrane helix</keyword>
<dbReference type="Pfam" id="PF01810">
    <property type="entry name" value="LysE"/>
    <property type="match status" value="1"/>
</dbReference>
<dbReference type="EMBL" id="JAGTXB010000019">
    <property type="protein sequence ID" value="MBS0031045.1"/>
    <property type="molecule type" value="Genomic_DNA"/>
</dbReference>
<evidence type="ECO:0000313" key="8">
    <source>
        <dbReference type="Proteomes" id="UP000676386"/>
    </source>
</evidence>
<dbReference type="RefSeq" id="WP_211976183.1">
    <property type="nucleotide sequence ID" value="NZ_CBFHAM010000010.1"/>
</dbReference>
<comment type="caution">
    <text evidence="7">The sequence shown here is derived from an EMBL/GenBank/DDBJ whole genome shotgun (WGS) entry which is preliminary data.</text>
</comment>
<dbReference type="PANTHER" id="PTHR30086">
    <property type="entry name" value="ARGININE EXPORTER PROTEIN ARGO"/>
    <property type="match status" value="1"/>
</dbReference>
<comment type="subcellular location">
    <subcellularLocation>
        <location evidence="1">Cell membrane</location>
        <topology evidence="1">Multi-pass membrane protein</topology>
    </subcellularLocation>
</comment>
<feature type="transmembrane region" description="Helical" evidence="6">
    <location>
        <begin position="184"/>
        <end position="207"/>
    </location>
</feature>
<feature type="transmembrane region" description="Helical" evidence="6">
    <location>
        <begin position="146"/>
        <end position="164"/>
    </location>
</feature>
<accession>A0ABS5J7I8</accession>
<protein>
    <submittedName>
        <fullName evidence="7">LysE family translocator</fullName>
    </submittedName>
</protein>
<dbReference type="Proteomes" id="UP000676386">
    <property type="component" value="Unassembled WGS sequence"/>
</dbReference>
<feature type="transmembrane region" description="Helical" evidence="6">
    <location>
        <begin position="41"/>
        <end position="65"/>
    </location>
</feature>
<feature type="transmembrane region" description="Helical" evidence="6">
    <location>
        <begin position="71"/>
        <end position="89"/>
    </location>
</feature>
<evidence type="ECO:0000256" key="6">
    <source>
        <dbReference type="SAM" id="Phobius"/>
    </source>
</evidence>
<organism evidence="7 8">
    <name type="scientific">Chitinophaga hostae</name>
    <dbReference type="NCBI Taxonomy" id="2831022"/>
    <lineage>
        <taxon>Bacteria</taxon>
        <taxon>Pseudomonadati</taxon>
        <taxon>Bacteroidota</taxon>
        <taxon>Chitinophagia</taxon>
        <taxon>Chitinophagales</taxon>
        <taxon>Chitinophagaceae</taxon>
        <taxon>Chitinophaga</taxon>
    </lineage>
</organism>
<feature type="transmembrane region" description="Helical" evidence="6">
    <location>
        <begin position="6"/>
        <end position="29"/>
    </location>
</feature>
<evidence type="ECO:0000256" key="4">
    <source>
        <dbReference type="ARBA" id="ARBA00022989"/>
    </source>
</evidence>
<proteinExistence type="predicted"/>
<evidence type="ECO:0000256" key="5">
    <source>
        <dbReference type="ARBA" id="ARBA00023136"/>
    </source>
</evidence>
<evidence type="ECO:0000313" key="7">
    <source>
        <dbReference type="EMBL" id="MBS0031045.1"/>
    </source>
</evidence>
<gene>
    <name evidence="7" type="ORF">KE626_27205</name>
</gene>
<dbReference type="PIRSF" id="PIRSF006324">
    <property type="entry name" value="LeuE"/>
    <property type="match status" value="1"/>
</dbReference>
<keyword evidence="2" id="KW-1003">Cell membrane</keyword>
<evidence type="ECO:0000256" key="3">
    <source>
        <dbReference type="ARBA" id="ARBA00022692"/>
    </source>
</evidence>
<evidence type="ECO:0000256" key="1">
    <source>
        <dbReference type="ARBA" id="ARBA00004651"/>
    </source>
</evidence>
<dbReference type="InterPro" id="IPR001123">
    <property type="entry name" value="LeuE-type"/>
</dbReference>
<sequence length="213" mass="22678">MIDTTSLWTFILASLVLLIIPGPAVLYIIAKSADQGRRAGIVSVLGIETGTVVHTIAAAAGLSAILMASSVAFSVLKFAGAGYLIFLGLKKIFGSRQVSVAQTTTTPQSSAQIYWQGVVVNVLNPKTCMFFFAFLPQFINPAKGHVALQVLILGLMFSVMATISDGAYALAAGSLGKMVKNNRYYIRMQSVITGIIYIGLGLMTVFVQPSHKK</sequence>
<name>A0ABS5J7I8_9BACT</name>